<protein>
    <submittedName>
        <fullName evidence="2">Uncharacterized protein</fullName>
    </submittedName>
</protein>
<keyword evidence="3" id="KW-1185">Reference proteome</keyword>
<dbReference type="EMBL" id="BFAD01000004">
    <property type="protein sequence ID" value="GBE81965.1"/>
    <property type="molecule type" value="Genomic_DNA"/>
</dbReference>
<evidence type="ECO:0000313" key="2">
    <source>
        <dbReference type="EMBL" id="GBE81965.1"/>
    </source>
</evidence>
<feature type="region of interest" description="Disordered" evidence="1">
    <location>
        <begin position="66"/>
        <end position="88"/>
    </location>
</feature>
<organism evidence="2 3">
    <name type="scientific">Sparassis crispa</name>
    <dbReference type="NCBI Taxonomy" id="139825"/>
    <lineage>
        <taxon>Eukaryota</taxon>
        <taxon>Fungi</taxon>
        <taxon>Dikarya</taxon>
        <taxon>Basidiomycota</taxon>
        <taxon>Agaricomycotina</taxon>
        <taxon>Agaricomycetes</taxon>
        <taxon>Polyporales</taxon>
        <taxon>Sparassidaceae</taxon>
        <taxon>Sparassis</taxon>
    </lineage>
</organism>
<name>A0A401GIN7_9APHY</name>
<dbReference type="InParanoid" id="A0A401GIN7"/>
<comment type="caution">
    <text evidence="2">The sequence shown here is derived from an EMBL/GenBank/DDBJ whole genome shotgun (WGS) entry which is preliminary data.</text>
</comment>
<evidence type="ECO:0000256" key="1">
    <source>
        <dbReference type="SAM" id="MobiDB-lite"/>
    </source>
</evidence>
<proteinExistence type="predicted"/>
<dbReference type="RefSeq" id="XP_027612878.1">
    <property type="nucleotide sequence ID" value="XM_027757077.1"/>
</dbReference>
<evidence type="ECO:0000313" key="3">
    <source>
        <dbReference type="Proteomes" id="UP000287166"/>
    </source>
</evidence>
<sequence length="88" mass="10342">MPLLVSGQHHPRSTSNWNALPFRHPHRMLVHPAMPPRAHIRQHSLHFTTQQFDELDNLASMMLHESEMEAEHPSKSKSHDEEHWDVVE</sequence>
<reference evidence="2 3" key="1">
    <citation type="journal article" date="2018" name="Sci. Rep.">
        <title>Genome sequence of the cauliflower mushroom Sparassis crispa (Hanabiratake) and its association with beneficial usage.</title>
        <authorList>
            <person name="Kiyama R."/>
            <person name="Furutani Y."/>
            <person name="Kawaguchi K."/>
            <person name="Nakanishi T."/>
        </authorList>
    </citation>
    <scope>NUCLEOTIDE SEQUENCE [LARGE SCALE GENOMIC DNA]</scope>
</reference>
<feature type="region of interest" description="Disordered" evidence="1">
    <location>
        <begin position="1"/>
        <end position="20"/>
    </location>
</feature>
<gene>
    <name evidence="2" type="ORF">SCP_0403410</name>
</gene>
<dbReference type="Proteomes" id="UP000287166">
    <property type="component" value="Unassembled WGS sequence"/>
</dbReference>
<accession>A0A401GIN7</accession>
<dbReference type="GeneID" id="38778882"/>
<dbReference type="AlphaFoldDB" id="A0A401GIN7"/>